<dbReference type="PROSITE" id="PS51257">
    <property type="entry name" value="PROKAR_LIPOPROTEIN"/>
    <property type="match status" value="1"/>
</dbReference>
<dbReference type="EMBL" id="JBBYHR010000002">
    <property type="protein sequence ID" value="MEL1243296.1"/>
    <property type="molecule type" value="Genomic_DNA"/>
</dbReference>
<accession>A0ABU9HTI0</accession>
<gene>
    <name evidence="1" type="ORF">AAEO56_03385</name>
</gene>
<dbReference type="RefSeq" id="WP_341695620.1">
    <property type="nucleotide sequence ID" value="NZ_JBBYHR010000002.1"/>
</dbReference>
<evidence type="ECO:0000313" key="1">
    <source>
        <dbReference type="EMBL" id="MEL1243296.1"/>
    </source>
</evidence>
<keyword evidence="2" id="KW-1185">Reference proteome</keyword>
<comment type="caution">
    <text evidence="1">The sequence shown here is derived from an EMBL/GenBank/DDBJ whole genome shotgun (WGS) entry which is preliminary data.</text>
</comment>
<name>A0ABU9HTI0_9FLAO</name>
<protein>
    <recommendedName>
        <fullName evidence="3">Lipoprotein</fullName>
    </recommendedName>
</protein>
<evidence type="ECO:0000313" key="2">
    <source>
        <dbReference type="Proteomes" id="UP001464555"/>
    </source>
</evidence>
<reference evidence="1 2" key="1">
    <citation type="submission" date="2024-04" db="EMBL/GenBank/DDBJ databases">
        <title>Flavobacterium sp. DGU11 16S ribosomal RNA gene Genome sequencing and assembly.</title>
        <authorList>
            <person name="Park S."/>
        </authorList>
    </citation>
    <scope>NUCLEOTIDE SEQUENCE [LARGE SCALE GENOMIC DNA]</scope>
    <source>
        <strain evidence="1 2">DGU11</strain>
    </source>
</reference>
<dbReference type="Proteomes" id="UP001464555">
    <property type="component" value="Unassembled WGS sequence"/>
</dbReference>
<proteinExistence type="predicted"/>
<evidence type="ECO:0008006" key="3">
    <source>
        <dbReference type="Google" id="ProtNLM"/>
    </source>
</evidence>
<sequence>MKKLLLFVAALGFALTGCEKNDDAPNTVLTSEVKVDGVDFKPSQNGASTYFTAGGADTNDQRHFSLIKGNGTNIFQAIYVTLELRDGQSNDGGDYIFEMGETATNLFANGVYVEGDMAWQLAAGTVHVTEMTDGYYKLVFDNVQALNGFNPGGTERLITGEFKAKFTVIDPLVD</sequence>
<organism evidence="1 2">
    <name type="scientific">Flavobacterium arundinis</name>
    <dbReference type="NCBI Taxonomy" id="3139143"/>
    <lineage>
        <taxon>Bacteria</taxon>
        <taxon>Pseudomonadati</taxon>
        <taxon>Bacteroidota</taxon>
        <taxon>Flavobacteriia</taxon>
        <taxon>Flavobacteriales</taxon>
        <taxon>Flavobacteriaceae</taxon>
        <taxon>Flavobacterium</taxon>
    </lineage>
</organism>